<gene>
    <name evidence="2" type="ORF">HELGO_WM10488</name>
</gene>
<reference evidence="2" key="1">
    <citation type="submission" date="2020-01" db="EMBL/GenBank/DDBJ databases">
        <authorList>
            <person name="Meier V. D."/>
            <person name="Meier V D."/>
        </authorList>
    </citation>
    <scope>NUCLEOTIDE SEQUENCE</scope>
    <source>
        <strain evidence="2">HLG_WM_MAG_07</strain>
    </source>
</reference>
<dbReference type="AlphaFoldDB" id="A0A6S6RZU9"/>
<evidence type="ECO:0000313" key="2">
    <source>
        <dbReference type="EMBL" id="CAA6800973.1"/>
    </source>
</evidence>
<organism evidence="2">
    <name type="scientific">uncultured Thiotrichaceae bacterium</name>
    <dbReference type="NCBI Taxonomy" id="298394"/>
    <lineage>
        <taxon>Bacteria</taxon>
        <taxon>Pseudomonadati</taxon>
        <taxon>Pseudomonadota</taxon>
        <taxon>Gammaproteobacteria</taxon>
        <taxon>Thiotrichales</taxon>
        <taxon>Thiotrichaceae</taxon>
        <taxon>environmental samples</taxon>
    </lineage>
</organism>
<keyword evidence="1" id="KW-1133">Transmembrane helix</keyword>
<keyword evidence="1" id="KW-0812">Transmembrane</keyword>
<sequence>MNTLEKAVLFTLGIVTLGFILFNIDTIEITLLSILAVLIIIGFLAEPLLPKMPRTPIIIDVTEIYQTTQNV</sequence>
<dbReference type="EMBL" id="CACVAY010000007">
    <property type="protein sequence ID" value="CAA6800973.1"/>
    <property type="molecule type" value="Genomic_DNA"/>
</dbReference>
<evidence type="ECO:0000256" key="1">
    <source>
        <dbReference type="SAM" id="Phobius"/>
    </source>
</evidence>
<feature type="transmembrane region" description="Helical" evidence="1">
    <location>
        <begin position="7"/>
        <end position="24"/>
    </location>
</feature>
<protein>
    <submittedName>
        <fullName evidence="2">Uncharacterized protein</fullName>
    </submittedName>
</protein>
<keyword evidence="1" id="KW-0472">Membrane</keyword>
<proteinExistence type="predicted"/>
<feature type="transmembrane region" description="Helical" evidence="1">
    <location>
        <begin position="30"/>
        <end position="49"/>
    </location>
</feature>
<name>A0A6S6RZU9_9GAMM</name>
<accession>A0A6S6RZU9</accession>